<dbReference type="SUPFAM" id="SSF56672">
    <property type="entry name" value="DNA/RNA polymerases"/>
    <property type="match status" value="1"/>
</dbReference>
<sequence length="2012" mass="235445">MLLYKFYFLYFLLVHLSLCIRYRNQNKTDSYLKTNYKLLKKRKKYENRRYKFPKNRKGNNNNIYDAIYNNNNNNNKNNIYNNDSYKNRIFFRNEKNDENLIKSNKYSYYEKRNKIKLNSATSTFVSKYYKININDVYNYLHRKKYEFIETDIKITLKYCPFCPPHKYKYDNMYKHEIFKNTGNSYCHRCGYKGSFYDFKLKMGDLITSNFESTVVHNNNFYEEEEEKITLNDVKVYNMNLLYSKEAENARNYLMNVRKLSIDTLKKFLIGFSVMEFQSFESSGKFEKHECIIFPFIKKVDEINMIETNGINSNMNNMSNNNNNNNNNNNINDNYEVVRIKIRSLKDKGYMRLYPKNVRNEMKLFFFGDHLIKNSEEIVLTEGEIDAMTISQETKYPAISLPNGSKSLPIYLLPYLERFKKIHLWLDFDKAGKSSVFNFVNKIGLGRTNVITDANVHYLNPDVFKRRQKSRLTKKSLLLTSMASNAMEILQKDKEETMHHIYDTTNNDYMDNNIVSNNIKSISSDKIKRKEEIDPFNGHKISSNNINVNILKNKNNETDNITNNENKSHNNLNEEMEKKAIQNEISVIEDNKKNNIIENNNNDDMSQKIKVEKSIEDNISYFVDNNIMYIPNNIIIKDANDCLKHNIDIRFFIETSEKVKHSQILNFNDLRQRILEELKYPDRINGVKSKTIPSLNKYLYGLRMGELSIWTGSTGVGKTTLLSQLSLDYCIQGVSTLWGSFEINNVKLGKVMLNQFCGKNLEKNIELFDIYADKFELLPLKFLKFHGSTNIDQVIDAMDYAVYAYDVKHIIIDNLQFMLNINKFSDIYELQNIAIDKFRSFSTNKNVHITLVVHPRKEDNNLLSISSVFGSVKSTQEADNVFIIQRHVSKTNETVFFIDIKKNRFKGSLGKIPYLYNKENMTIKEISINNFNEHVVSNTYLPSNKFSSSSLQNNTTNNNFIQNDNLNFTLCDEYDYMKQLADEYESKHAFKKGNRSKLDPNLRVNNIDMIKTEIIDNSDMNNNKNVTLYVDSLENIKTISTEDKTNDGKRDVNEIKSIKNNERINTLKIDGNKSLASTQNLNYQNENNNNNNNNNNKSKQEMEKNNIDDKLSTGNNKNIKGNSKGNKNINNNNNNNNNKNSSSSSYNYNNNEGIKNILNTSAQNNHPFKDTISSYTLTNEGLIKLCEELKDEEAEKLKNRVVVLSMRNCIIDNNSSIKDIRTFIKTNKLNIKTAGKNLKKMDIFISILQNIPKEYITIKSGQKYGPNKGLANDKSKNKIKDPHNNNMLEYNKVGSNICDGQNTSCMNTNKVCSEEENNIYINNNNNNNNNNMNKEPQTLLLNDRNDSNYHSYNNINYTMVKNGNEGNINDYLNRNYENNVDNHHNDEITKKYIKDNIINVDDNIIKKKDIFKLKNENNEITECTFEYFESKKKFDDDIESRFFIINNNNYNENINLIYKDIKYCGLDIETTGLEVFDENIRLIQIAVENYPVIIYDMFNINKKDILDGLRKVLENKNIIKIIQNGKFDAKFLLHNNFKIENIFDTYIASKLLDKNKNMYGFKLNNIVEKYLNVILDKQQQNSVWNNSLLNNNQLFYAARDSSCLLKLYKKLKEEIKKENLNIVNDIENKCILPICDMELNGIKVDLENLQKSTNEILNELNIEKDNLKKKLKEENINVNSQQQVLKALQKNNVRDISNKLIENTSDSNLKNFLNHEEIISLRNYRRLYKLYSAFYLKLPLHINTKTNKIHTTFNQLKTFSGRFSSEKPNLQQIPRQKSIREIFIPNDNNIFIIADFKQIELKIAAEITNDEIMLKAYNNNIDLHTLTASIITKKNIPDINKEDRHIAKAINFGLIYGMNYVNLKNYANTYYGLNMSLDQCLYFYNSFFEHYKGIYKWHNQVKQKRALQYSTLSNRKVIFPYFSFTKALNYPVQGTCADILKLALVDLYENLKDINGKIILCVHDEIIIEVNKKFQEEALKILVQSMENSASYFLKKVKCEVSVKIAENWGSKD</sequence>
<dbReference type="CDD" id="cd01029">
    <property type="entry name" value="TOPRIM_primases"/>
    <property type="match status" value="1"/>
</dbReference>
<feature type="compositionally biased region" description="Low complexity" evidence="2">
    <location>
        <begin position="1114"/>
        <end position="1149"/>
    </location>
</feature>
<dbReference type="InterPro" id="IPR012337">
    <property type="entry name" value="RNaseH-like_sf"/>
</dbReference>
<organism evidence="6 7">
    <name type="scientific">Plasmodium reichenowi</name>
    <dbReference type="NCBI Taxonomy" id="5854"/>
    <lineage>
        <taxon>Eukaryota</taxon>
        <taxon>Sar</taxon>
        <taxon>Alveolata</taxon>
        <taxon>Apicomplexa</taxon>
        <taxon>Aconoidasida</taxon>
        <taxon>Haemosporida</taxon>
        <taxon>Plasmodiidae</taxon>
        <taxon>Plasmodium</taxon>
        <taxon>Plasmodium (Laverania)</taxon>
    </lineage>
</organism>
<feature type="compositionally biased region" description="Basic and acidic residues" evidence="2">
    <location>
        <begin position="1097"/>
        <end position="1110"/>
    </location>
</feature>
<keyword evidence="1" id="KW-0175">Coiled coil</keyword>
<dbReference type="InterPro" id="IPR027032">
    <property type="entry name" value="Twinkle-like"/>
</dbReference>
<dbReference type="PROSITE" id="PS51199">
    <property type="entry name" value="SF4_HELICASE"/>
    <property type="match status" value="1"/>
</dbReference>
<dbReference type="InterPro" id="IPR036397">
    <property type="entry name" value="RNaseH_sf"/>
</dbReference>
<dbReference type="Gene3D" id="3.40.50.300">
    <property type="entry name" value="P-loop containing nucleotide triphosphate hydrolases"/>
    <property type="match status" value="1"/>
</dbReference>
<dbReference type="InterPro" id="IPR006171">
    <property type="entry name" value="TOPRIM_dom"/>
</dbReference>
<dbReference type="Pfam" id="PF00476">
    <property type="entry name" value="DNA_pol_A"/>
    <property type="match status" value="1"/>
</dbReference>
<dbReference type="FunFam" id="3.40.50.300:FF:001177">
    <property type="entry name" value="Plastid replication-repair enzyme"/>
    <property type="match status" value="1"/>
</dbReference>
<dbReference type="Gene3D" id="1.10.150.20">
    <property type="entry name" value="5' to 3' exonuclease, C-terminal subdomain"/>
    <property type="match status" value="1"/>
</dbReference>
<dbReference type="Gene3D" id="3.40.1360.10">
    <property type="match status" value="1"/>
</dbReference>
<dbReference type="GO" id="GO:0003697">
    <property type="term" value="F:single-stranded DNA binding"/>
    <property type="evidence" value="ECO:0007669"/>
    <property type="project" value="InterPro"/>
</dbReference>
<dbReference type="InterPro" id="IPR007694">
    <property type="entry name" value="DNA_helicase_DnaB-like_C"/>
</dbReference>
<dbReference type="GO" id="GO:0005524">
    <property type="term" value="F:ATP binding"/>
    <property type="evidence" value="ECO:0007669"/>
    <property type="project" value="InterPro"/>
</dbReference>
<dbReference type="InterPro" id="IPR002562">
    <property type="entry name" value="3'-5'_exonuclease_dom"/>
</dbReference>
<feature type="domain" description="Toprim" evidence="4">
    <location>
        <begin position="375"/>
        <end position="459"/>
    </location>
</feature>
<feature type="chain" id="PRO_5015123371" evidence="3">
    <location>
        <begin position="20"/>
        <end position="2012"/>
    </location>
</feature>
<evidence type="ECO:0000313" key="7">
    <source>
        <dbReference type="Proteomes" id="UP000240500"/>
    </source>
</evidence>
<dbReference type="Pfam" id="PF13481">
    <property type="entry name" value="AAA_25"/>
    <property type="match status" value="1"/>
</dbReference>
<feature type="region of interest" description="Disordered" evidence="2">
    <location>
        <begin position="1081"/>
        <end position="1149"/>
    </location>
</feature>
<dbReference type="InterPro" id="IPR027417">
    <property type="entry name" value="P-loop_NTPase"/>
</dbReference>
<evidence type="ECO:0000259" key="4">
    <source>
        <dbReference type="PROSITE" id="PS50880"/>
    </source>
</evidence>
<dbReference type="Gene3D" id="1.20.1060.10">
    <property type="entry name" value="Taq DNA Polymerase, Chain T, domain 4"/>
    <property type="match status" value="1"/>
</dbReference>
<dbReference type="CDD" id="cd01122">
    <property type="entry name" value="Twinkle_C"/>
    <property type="match status" value="1"/>
</dbReference>
<dbReference type="PANTHER" id="PTHR12873">
    <property type="entry name" value="T7-LIKE MITOCHONDRIAL DNA HELICASE"/>
    <property type="match status" value="1"/>
</dbReference>
<dbReference type="InterPro" id="IPR001098">
    <property type="entry name" value="DNA-dir_DNA_pol_A_palm_dom"/>
</dbReference>
<dbReference type="VEuPathDB" id="PlasmoDB:PRG01_1411100"/>
<evidence type="ECO:0000313" key="6">
    <source>
        <dbReference type="EMBL" id="SOV82613.1"/>
    </source>
</evidence>
<keyword evidence="3" id="KW-0732">Signal</keyword>
<evidence type="ECO:0000256" key="3">
    <source>
        <dbReference type="SAM" id="SignalP"/>
    </source>
</evidence>
<proteinExistence type="predicted"/>
<dbReference type="GO" id="GO:0006261">
    <property type="term" value="P:DNA-templated DNA replication"/>
    <property type="evidence" value="ECO:0007669"/>
    <property type="project" value="InterPro"/>
</dbReference>
<dbReference type="EMBL" id="LT969577">
    <property type="protein sequence ID" value="SOV82613.1"/>
    <property type="molecule type" value="Genomic_DNA"/>
</dbReference>
<dbReference type="PRINTS" id="PR00868">
    <property type="entry name" value="DNAPOLI"/>
</dbReference>
<evidence type="ECO:0000256" key="2">
    <source>
        <dbReference type="SAM" id="MobiDB-lite"/>
    </source>
</evidence>
<protein>
    <submittedName>
        <fullName evidence="6">Plastid replication-repair enzyme</fullName>
    </submittedName>
</protein>
<feature type="coiled-coil region" evidence="1">
    <location>
        <begin position="1607"/>
        <end position="1690"/>
    </location>
</feature>
<feature type="domain" description="SF4 helicase" evidence="5">
    <location>
        <begin position="680"/>
        <end position="929"/>
    </location>
</feature>
<dbReference type="GO" id="GO:0008408">
    <property type="term" value="F:3'-5' exonuclease activity"/>
    <property type="evidence" value="ECO:0007669"/>
    <property type="project" value="InterPro"/>
</dbReference>
<gene>
    <name evidence="6" type="ORF">PRG01_1411100</name>
</gene>
<dbReference type="Gene3D" id="3.30.420.10">
    <property type="entry name" value="Ribonuclease H-like superfamily/Ribonuclease H"/>
    <property type="match status" value="1"/>
</dbReference>
<dbReference type="SUPFAM" id="SSF52540">
    <property type="entry name" value="P-loop containing nucleoside triphosphate hydrolases"/>
    <property type="match status" value="1"/>
</dbReference>
<dbReference type="Proteomes" id="UP000240500">
    <property type="component" value="Chromosome 14"/>
</dbReference>
<dbReference type="PANTHER" id="PTHR12873:SF0">
    <property type="entry name" value="TWINKLE MTDNA HELICASE"/>
    <property type="match status" value="1"/>
</dbReference>
<feature type="compositionally biased region" description="Low complexity" evidence="2">
    <location>
        <begin position="1081"/>
        <end position="1096"/>
    </location>
</feature>
<evidence type="ECO:0000256" key="1">
    <source>
        <dbReference type="SAM" id="Coils"/>
    </source>
</evidence>
<name>A0A2P9DNJ0_PLARE</name>
<accession>A0A2P9DNJ0</accession>
<dbReference type="Gene3D" id="3.30.70.370">
    <property type="match status" value="1"/>
</dbReference>
<reference evidence="6 7" key="1">
    <citation type="submission" date="2016-09" db="EMBL/GenBank/DDBJ databases">
        <authorList>
            <consortium name="Pathogen Informatics"/>
        </authorList>
    </citation>
    <scope>NUCLEOTIDE SEQUENCE [LARGE SCALE GENOMIC DNA]</scope>
</reference>
<evidence type="ECO:0000259" key="5">
    <source>
        <dbReference type="PROSITE" id="PS51199"/>
    </source>
</evidence>
<dbReference type="PROSITE" id="PS50880">
    <property type="entry name" value="TOPRIM"/>
    <property type="match status" value="1"/>
</dbReference>
<dbReference type="SMART" id="SM00482">
    <property type="entry name" value="POLAc"/>
    <property type="match status" value="1"/>
</dbReference>
<dbReference type="CDD" id="cd08639">
    <property type="entry name" value="DNA_pol_A_Aquificae_like"/>
    <property type="match status" value="1"/>
</dbReference>
<dbReference type="InterPro" id="IPR002298">
    <property type="entry name" value="DNA_polymerase_A"/>
</dbReference>
<dbReference type="Pfam" id="PF01612">
    <property type="entry name" value="DNA_pol_A_exo1"/>
    <property type="match status" value="1"/>
</dbReference>
<dbReference type="VEuPathDB" id="PlasmoDB:PRCDC_1410700"/>
<feature type="signal peptide" evidence="3">
    <location>
        <begin position="1"/>
        <end position="19"/>
    </location>
</feature>
<dbReference type="GO" id="GO:0003887">
    <property type="term" value="F:DNA-directed DNA polymerase activity"/>
    <property type="evidence" value="ECO:0007669"/>
    <property type="project" value="InterPro"/>
</dbReference>
<dbReference type="SMART" id="SM00474">
    <property type="entry name" value="35EXOc"/>
    <property type="match status" value="1"/>
</dbReference>
<dbReference type="SUPFAM" id="SSF56731">
    <property type="entry name" value="DNA primase core"/>
    <property type="match status" value="1"/>
</dbReference>
<dbReference type="SUPFAM" id="SSF53098">
    <property type="entry name" value="Ribonuclease H-like"/>
    <property type="match status" value="1"/>
</dbReference>
<dbReference type="OrthoDB" id="275278at2759"/>
<dbReference type="GO" id="GO:0043139">
    <property type="term" value="F:5'-3' DNA helicase activity"/>
    <property type="evidence" value="ECO:0007669"/>
    <property type="project" value="InterPro"/>
</dbReference>
<dbReference type="InterPro" id="IPR043502">
    <property type="entry name" value="DNA/RNA_pol_sf"/>
</dbReference>
<dbReference type="InterPro" id="IPR034154">
    <property type="entry name" value="TOPRIM_DnaG/twinkle"/>
</dbReference>